<evidence type="ECO:0000313" key="4">
    <source>
        <dbReference type="EMBL" id="MDR7345861.1"/>
    </source>
</evidence>
<evidence type="ECO:0000259" key="3">
    <source>
        <dbReference type="PROSITE" id="PS50234"/>
    </source>
</evidence>
<feature type="chain" id="PRO_5046274358" description="VWFA domain-containing protein" evidence="2">
    <location>
        <begin position="38"/>
        <end position="619"/>
    </location>
</feature>
<feature type="domain" description="VWFA" evidence="3">
    <location>
        <begin position="271"/>
        <end position="400"/>
    </location>
</feature>
<dbReference type="InterPro" id="IPR002035">
    <property type="entry name" value="VWF_A"/>
</dbReference>
<dbReference type="Proteomes" id="UP001183794">
    <property type="component" value="Unassembled WGS sequence"/>
</dbReference>
<protein>
    <recommendedName>
        <fullName evidence="3">VWFA domain-containing protein</fullName>
    </recommendedName>
</protein>
<dbReference type="InterPro" id="IPR036465">
    <property type="entry name" value="vWFA_dom_sf"/>
</dbReference>
<evidence type="ECO:0000256" key="1">
    <source>
        <dbReference type="SAM" id="MobiDB-lite"/>
    </source>
</evidence>
<name>A0ABU2AWX8_9MICC</name>
<dbReference type="InterPro" id="IPR055371">
    <property type="entry name" value="SpaA_PFL_dom_4"/>
</dbReference>
<proteinExistence type="predicted"/>
<dbReference type="RefSeq" id="WP_310170077.1">
    <property type="nucleotide sequence ID" value="NZ_BAABHE010000002.1"/>
</dbReference>
<dbReference type="PROSITE" id="PS50234">
    <property type="entry name" value="VWFA"/>
    <property type="match status" value="1"/>
</dbReference>
<gene>
    <name evidence="4" type="ORF">J2S62_000118</name>
</gene>
<dbReference type="Pfam" id="PF24514">
    <property type="entry name" value="SpaA_4"/>
    <property type="match status" value="1"/>
</dbReference>
<keyword evidence="5" id="KW-1185">Reference proteome</keyword>
<keyword evidence="2" id="KW-0732">Signal</keyword>
<organism evidence="4 5">
    <name type="scientific">Enteractinococcus fodinae</name>
    <dbReference type="NCBI Taxonomy" id="684663"/>
    <lineage>
        <taxon>Bacteria</taxon>
        <taxon>Bacillati</taxon>
        <taxon>Actinomycetota</taxon>
        <taxon>Actinomycetes</taxon>
        <taxon>Micrococcales</taxon>
        <taxon>Micrococcaceae</taxon>
    </lineage>
</organism>
<comment type="caution">
    <text evidence="4">The sequence shown here is derived from an EMBL/GenBank/DDBJ whole genome shotgun (WGS) entry which is preliminary data.</text>
</comment>
<feature type="compositionally biased region" description="Polar residues" evidence="1">
    <location>
        <begin position="45"/>
        <end position="55"/>
    </location>
</feature>
<dbReference type="Pfam" id="PF24346">
    <property type="entry name" value="DUF7507"/>
    <property type="match status" value="1"/>
</dbReference>
<feature type="compositionally biased region" description="Polar residues" evidence="1">
    <location>
        <begin position="63"/>
        <end position="77"/>
    </location>
</feature>
<accession>A0ABU2AWX8</accession>
<feature type="compositionally biased region" description="Low complexity" evidence="1">
    <location>
        <begin position="81"/>
        <end position="90"/>
    </location>
</feature>
<dbReference type="InterPro" id="IPR055354">
    <property type="entry name" value="DUF7507"/>
</dbReference>
<feature type="compositionally biased region" description="Low complexity" evidence="1">
    <location>
        <begin position="98"/>
        <end position="117"/>
    </location>
</feature>
<feature type="region of interest" description="Disordered" evidence="1">
    <location>
        <begin position="38"/>
        <end position="117"/>
    </location>
</feature>
<sequence>MRTSLGTIRNAGKTRHYRTATAALFSAALLLSNFSGASHSVATPEDSSAEPSVSATVEEPRQESSAPVTPSPSQSARSAEPKASTSPESSPTEEEAPSESPSESAEATPTPEATPDVTEATITVRIAGGLSGVKLQLHTGNANKSGAAIPEAWASCVSDGAGKCSFTVPETHASSDDYEAGENYDQQFWVKQVSAPSGWYMNETLGLTGNSTAAYEFRTGPQLRAGQHYTSGSDFMTAGSDRASTGAWQNSRNNPGADLTCRPGADFAVVLDRTGSAGTSAAAAMKEAMIGTNSSVTVYDGASSLAQGLGKAAGSGHDLVVVATGGSESSAGFAPTEKAITAANTLKAQGSRVLAIGVGTSNHANLRAISGNEFSRNATYSGADYHAIGNGQLKSLLESIAQQVECETTVEVTQKTQAYDQDSAVAGGSGWKFELTTDAGTVRPDAKQTTGDNGKVSYSIEFDSTKPDQLDASLKSILSDEQETEGWALKQVTCSNNGSTIDVEAPTAKFSVTPGDRIECTFLNTQTLKPGMTVKKQAWDTPNASDLSEAKNLAPGHSLLSGHQVTWTYEVTNTGETALRDIEVVDDQLPDDAVTCPKTTLEVGKSMTCTASGKVTTKP</sequence>
<dbReference type="EMBL" id="JAVDYJ010000001">
    <property type="protein sequence ID" value="MDR7345861.1"/>
    <property type="molecule type" value="Genomic_DNA"/>
</dbReference>
<evidence type="ECO:0000313" key="5">
    <source>
        <dbReference type="Proteomes" id="UP001183794"/>
    </source>
</evidence>
<dbReference type="SUPFAM" id="SSF53300">
    <property type="entry name" value="vWA-like"/>
    <property type="match status" value="1"/>
</dbReference>
<feature type="signal peptide" evidence="2">
    <location>
        <begin position="1"/>
        <end position="37"/>
    </location>
</feature>
<reference evidence="4 5" key="1">
    <citation type="submission" date="2023-07" db="EMBL/GenBank/DDBJ databases">
        <title>Sequencing the genomes of 1000 actinobacteria strains.</title>
        <authorList>
            <person name="Klenk H.-P."/>
        </authorList>
    </citation>
    <scope>NUCLEOTIDE SEQUENCE [LARGE SCALE GENOMIC DNA]</scope>
    <source>
        <strain evidence="4 5">DSM 22966</strain>
    </source>
</reference>
<evidence type="ECO:0000256" key="2">
    <source>
        <dbReference type="SAM" id="SignalP"/>
    </source>
</evidence>
<dbReference type="Gene3D" id="3.40.50.410">
    <property type="entry name" value="von Willebrand factor, type A domain"/>
    <property type="match status" value="1"/>
</dbReference>